<dbReference type="AlphaFoldDB" id="A0A1G1ZRK8"/>
<protein>
    <submittedName>
        <fullName evidence="2">Uncharacterized protein</fullName>
    </submittedName>
</protein>
<proteinExistence type="predicted"/>
<keyword evidence="1" id="KW-0812">Transmembrane</keyword>
<accession>A0A1G1ZRK8</accession>
<organism evidence="2 3">
    <name type="scientific">Candidatus Harrisonbacteria bacterium RIFCSPLOWO2_02_FULL_41_13b</name>
    <dbReference type="NCBI Taxonomy" id="1798409"/>
    <lineage>
        <taxon>Bacteria</taxon>
        <taxon>Candidatus Harrisoniibacteriota</taxon>
    </lineage>
</organism>
<gene>
    <name evidence="2" type="ORF">A3I24_02860</name>
</gene>
<feature type="transmembrane region" description="Helical" evidence="1">
    <location>
        <begin position="102"/>
        <end position="120"/>
    </location>
</feature>
<dbReference type="InterPro" id="IPR007554">
    <property type="entry name" value="Glycerophosphate_synth"/>
</dbReference>
<sequence>MNSTRTIFITSFNPFATRNILFSDAFKLLSRKSDLRLVIFCPDYKKDYFQEKFGGENVIIEGIKTELVTKQDIIFSYLGRSVINTGMLSLHRREIFHRNHKIFNFLFSYFIVFFGYLPFIKKIIRWLDLRTIDGSKLVNYFDQYRPDLVFSLDVFHMDDVHFLAEAKKLSIATVGMVRSWDNISGKGLFRMKPDKLVVNNEIIRDEAIKHEDVAMKNIFVSGMPQFDFYFNYQPVSREIFFKTLNFDPKKKKTILVAPHGSRFFKYDWQIFEILKTMPYQFILRLPPNDKIDFASFKPSENFFIEHPGLTFQEGVYRDRELSVQDSQRLADELHHCELVVSYGSTIIIDAAFFDKPVVMIAFDGLEKKSYIESEKRYLKYAHMEKMLKTNCCWTADSATSLKKGIETYLAEPALHREGRKKLLEQELWKLDGQSGKRIAEFILKQLV</sequence>
<evidence type="ECO:0000313" key="2">
    <source>
        <dbReference type="EMBL" id="OGY67095.1"/>
    </source>
</evidence>
<name>A0A1G1ZRK8_9BACT</name>
<reference evidence="2 3" key="1">
    <citation type="journal article" date="2016" name="Nat. Commun.">
        <title>Thousands of microbial genomes shed light on interconnected biogeochemical processes in an aquifer system.</title>
        <authorList>
            <person name="Anantharaman K."/>
            <person name="Brown C.T."/>
            <person name="Hug L.A."/>
            <person name="Sharon I."/>
            <person name="Castelle C.J."/>
            <person name="Probst A.J."/>
            <person name="Thomas B.C."/>
            <person name="Singh A."/>
            <person name="Wilkins M.J."/>
            <person name="Karaoz U."/>
            <person name="Brodie E.L."/>
            <person name="Williams K.H."/>
            <person name="Hubbard S.S."/>
            <person name="Banfield J.F."/>
        </authorList>
    </citation>
    <scope>NUCLEOTIDE SEQUENCE [LARGE SCALE GENOMIC DNA]</scope>
</reference>
<dbReference type="EMBL" id="MHJL01000030">
    <property type="protein sequence ID" value="OGY67095.1"/>
    <property type="molecule type" value="Genomic_DNA"/>
</dbReference>
<evidence type="ECO:0000313" key="3">
    <source>
        <dbReference type="Proteomes" id="UP000177690"/>
    </source>
</evidence>
<dbReference type="InterPro" id="IPR043148">
    <property type="entry name" value="TagF_C"/>
</dbReference>
<dbReference type="SUPFAM" id="SSF53756">
    <property type="entry name" value="UDP-Glycosyltransferase/glycogen phosphorylase"/>
    <property type="match status" value="1"/>
</dbReference>
<dbReference type="GO" id="GO:0016020">
    <property type="term" value="C:membrane"/>
    <property type="evidence" value="ECO:0007669"/>
    <property type="project" value="InterPro"/>
</dbReference>
<dbReference type="Proteomes" id="UP000177690">
    <property type="component" value="Unassembled WGS sequence"/>
</dbReference>
<evidence type="ECO:0000256" key="1">
    <source>
        <dbReference type="SAM" id="Phobius"/>
    </source>
</evidence>
<comment type="caution">
    <text evidence="2">The sequence shown here is derived from an EMBL/GenBank/DDBJ whole genome shotgun (WGS) entry which is preliminary data.</text>
</comment>
<keyword evidence="1" id="KW-1133">Transmembrane helix</keyword>
<dbReference type="Pfam" id="PF04464">
    <property type="entry name" value="Glyphos_transf"/>
    <property type="match status" value="1"/>
</dbReference>
<dbReference type="STRING" id="1798409.A3I24_02860"/>
<dbReference type="Gene3D" id="3.40.50.12580">
    <property type="match status" value="1"/>
</dbReference>
<dbReference type="GO" id="GO:0047355">
    <property type="term" value="F:CDP-glycerol glycerophosphotransferase activity"/>
    <property type="evidence" value="ECO:0007669"/>
    <property type="project" value="InterPro"/>
</dbReference>
<keyword evidence="1" id="KW-0472">Membrane</keyword>